<dbReference type="InterPro" id="IPR035956">
    <property type="entry name" value="RimP_N_sf"/>
</dbReference>
<dbReference type="Pfam" id="PF02576">
    <property type="entry name" value="RimP_N"/>
    <property type="match status" value="1"/>
</dbReference>
<dbReference type="GeneID" id="83155262"/>
<dbReference type="AlphaFoldDB" id="D4LAM0"/>
<proteinExistence type="inferred from homology"/>
<dbReference type="SUPFAM" id="SSF75420">
    <property type="entry name" value="YhbC-like, N-terminal domain"/>
    <property type="match status" value="1"/>
</dbReference>
<dbReference type="InterPro" id="IPR036847">
    <property type="entry name" value="RimP_C_sf"/>
</dbReference>
<evidence type="ECO:0000313" key="7">
    <source>
        <dbReference type="Proteomes" id="UP000007054"/>
    </source>
</evidence>
<evidence type="ECO:0000256" key="1">
    <source>
        <dbReference type="ARBA" id="ARBA00022490"/>
    </source>
</evidence>
<dbReference type="Pfam" id="PF17384">
    <property type="entry name" value="DUF150_C"/>
    <property type="match status" value="1"/>
</dbReference>
<dbReference type="InterPro" id="IPR028989">
    <property type="entry name" value="RimP_N"/>
</dbReference>
<gene>
    <name evidence="3" type="primary">rimP</name>
    <name evidence="6" type="ordered locus">RUM_04320</name>
</gene>
<dbReference type="InterPro" id="IPR028998">
    <property type="entry name" value="RimP_C"/>
</dbReference>
<comment type="similarity">
    <text evidence="3">Belongs to the RimP family.</text>
</comment>
<dbReference type="Gene3D" id="2.30.30.180">
    <property type="entry name" value="Ribosome maturation factor RimP, C-terminal domain"/>
    <property type="match status" value="1"/>
</dbReference>
<keyword evidence="2 3" id="KW-0690">Ribosome biogenesis</keyword>
<dbReference type="PANTHER" id="PTHR33867:SF1">
    <property type="entry name" value="RIBOSOME MATURATION FACTOR RIMP"/>
    <property type="match status" value="1"/>
</dbReference>
<organism evidence="6 7">
    <name type="scientific">Ruminococcus champanellensis (strain DSM 18848 / JCM 17042 / KCTC 15320 / 18P13)</name>
    <dbReference type="NCBI Taxonomy" id="213810"/>
    <lineage>
        <taxon>Bacteria</taxon>
        <taxon>Bacillati</taxon>
        <taxon>Bacillota</taxon>
        <taxon>Clostridia</taxon>
        <taxon>Eubacteriales</taxon>
        <taxon>Oscillospiraceae</taxon>
        <taxon>Ruminococcus</taxon>
    </lineage>
</organism>
<dbReference type="STRING" id="213810.RUM_04320"/>
<dbReference type="BioCyc" id="RCHA213810:RUM_RS02095-MONOMER"/>
<dbReference type="EMBL" id="FP929052">
    <property type="protein sequence ID" value="CBL16665.1"/>
    <property type="molecule type" value="Genomic_DNA"/>
</dbReference>
<dbReference type="PANTHER" id="PTHR33867">
    <property type="entry name" value="RIBOSOME MATURATION FACTOR RIMP"/>
    <property type="match status" value="1"/>
</dbReference>
<feature type="domain" description="Ribosome maturation factor RimP N-terminal" evidence="4">
    <location>
        <begin position="17"/>
        <end position="88"/>
    </location>
</feature>
<dbReference type="CDD" id="cd01734">
    <property type="entry name" value="YlxS_C"/>
    <property type="match status" value="1"/>
</dbReference>
<dbReference type="HOGENOM" id="CLU_070525_2_0_9"/>
<dbReference type="InterPro" id="IPR003728">
    <property type="entry name" value="Ribosome_maturation_RimP"/>
</dbReference>
<keyword evidence="1 3" id="KW-0963">Cytoplasm</keyword>
<evidence type="ECO:0000256" key="2">
    <source>
        <dbReference type="ARBA" id="ARBA00022517"/>
    </source>
</evidence>
<name>D4LAM0_RUMC1</name>
<dbReference type="FunFam" id="3.30.300.70:FF:000001">
    <property type="entry name" value="Ribosome maturation factor RimP"/>
    <property type="match status" value="1"/>
</dbReference>
<feature type="domain" description="Ribosome maturation factor RimP C-terminal" evidence="5">
    <location>
        <begin position="91"/>
        <end position="153"/>
    </location>
</feature>
<dbReference type="RefSeq" id="WP_015557572.1">
    <property type="nucleotide sequence ID" value="NC_021039.1"/>
</dbReference>
<evidence type="ECO:0000259" key="4">
    <source>
        <dbReference type="Pfam" id="PF02576"/>
    </source>
</evidence>
<dbReference type="HAMAP" id="MF_01077">
    <property type="entry name" value="RimP"/>
    <property type="match status" value="1"/>
</dbReference>
<accession>D4LAM0</accession>
<reference evidence="6" key="1">
    <citation type="submission" date="2010-03" db="EMBL/GenBank/DDBJ databases">
        <title>The genome sequence of Ruminococcus sp. 18P13.</title>
        <authorList>
            <consortium name="metaHIT consortium -- http://www.metahit.eu/"/>
            <person name="Pajon A."/>
            <person name="Turner K."/>
            <person name="Parkhill J."/>
            <person name="Bernalier A."/>
        </authorList>
    </citation>
    <scope>NUCLEOTIDE SEQUENCE [LARGE SCALE GENOMIC DNA]</scope>
    <source>
        <strain evidence="6">Type strain: 18P13</strain>
    </source>
</reference>
<sequence>MKLKKNGATEQKVYALAAPLAESLGLVIWDVRFEKEGASWYLRVFIDKDEGISIDDCEAMSRPLSDLLDEADPIDQQYFLEVGSAGLERDLVRESHFAASIGAVVRMRLIRPDETGQKEYVGALESFDKEQVRLVLEDDTTVTAPFANIAHIKWHEDF</sequence>
<evidence type="ECO:0000313" key="6">
    <source>
        <dbReference type="EMBL" id="CBL16665.1"/>
    </source>
</evidence>
<dbReference type="SUPFAM" id="SSF74942">
    <property type="entry name" value="YhbC-like, C-terminal domain"/>
    <property type="match status" value="1"/>
</dbReference>
<dbReference type="GO" id="GO:0005829">
    <property type="term" value="C:cytosol"/>
    <property type="evidence" value="ECO:0007669"/>
    <property type="project" value="TreeGrafter"/>
</dbReference>
<dbReference type="Gene3D" id="3.30.300.70">
    <property type="entry name" value="RimP-like superfamily, N-terminal"/>
    <property type="match status" value="1"/>
</dbReference>
<dbReference type="PATRIC" id="fig|213810.4.peg.342"/>
<dbReference type="GO" id="GO:0000028">
    <property type="term" value="P:ribosomal small subunit assembly"/>
    <property type="evidence" value="ECO:0007669"/>
    <property type="project" value="TreeGrafter"/>
</dbReference>
<dbReference type="KEGG" id="rch:RUM_04320"/>
<evidence type="ECO:0000259" key="5">
    <source>
        <dbReference type="Pfam" id="PF17384"/>
    </source>
</evidence>
<evidence type="ECO:0000256" key="3">
    <source>
        <dbReference type="HAMAP-Rule" id="MF_01077"/>
    </source>
</evidence>
<protein>
    <recommendedName>
        <fullName evidence="3">Ribosome maturation factor RimP</fullName>
    </recommendedName>
</protein>
<keyword evidence="7" id="KW-1185">Reference proteome</keyword>
<comment type="subcellular location">
    <subcellularLocation>
        <location evidence="3">Cytoplasm</location>
    </subcellularLocation>
</comment>
<dbReference type="Proteomes" id="UP000007054">
    <property type="component" value="Chromosome"/>
</dbReference>
<dbReference type="GO" id="GO:0006412">
    <property type="term" value="P:translation"/>
    <property type="evidence" value="ECO:0007669"/>
    <property type="project" value="TreeGrafter"/>
</dbReference>
<comment type="function">
    <text evidence="3">Required for maturation of 30S ribosomal subunits.</text>
</comment>
<reference evidence="6" key="2">
    <citation type="submission" date="2010-03" db="EMBL/GenBank/DDBJ databases">
        <authorList>
            <person name="Pajon A."/>
        </authorList>
    </citation>
    <scope>NUCLEOTIDE SEQUENCE</scope>
    <source>
        <strain evidence="6">Type strain: 18P13</strain>
    </source>
</reference>